<dbReference type="InterPro" id="IPR052934">
    <property type="entry name" value="Methyl-DNA_Rec/Restrict_Enz"/>
</dbReference>
<sequence length="872" mass="98433">MARWAPERDTTKSIEAYQTWMQTCLAVDGALFAPNHALWTKERFDELDARFVCAPDGGTGTFHEKLRGQLRDATPEAAQLMAEVFWTYVAYPTNTSPEKKRSQIIDIWSWSGETLNADHSMLSDEVLAGVGSGGTGYSVRRWKELVYVISVLRAFKALAPRQREQALSDPWRFAQWVGGVDSSASAQFRHVLKFYCFPDTFERIAATVDKDRILQEFGEASKAELARWNDVQKDQRLLDLRRRLEIGRGDAPFDFFLPDIEERWRPSSKSYLLTWSPKNWAFDELSDYRAKTANNELVTVRWTSGTRQPKVGDTVYLMRLAVDPKGVIAKGNVVREAYDAPHYLQSKAEAGETISYIDVDFDSVRDPERDVIVPVSELETLAPAQPWTPQSSGISISASASAELARLWRALPPVDLNGASRAASPQTAKSKGAPLNVIYYGPPGTGKTRELMQLRSTYETSASTISADEWLATNIAGLSWWEVVFLALADTQIPMSVDQILAHPYFSARARGTANNSLRGTCWNALQYHASPDSVNVRVNREKRYEPYVFDKDDQSRWTLVGDWRDSCSELLGKLEDIKRGPGAATTVRRWEFVTFHQSYAYEEFVEGIRPQVVAGAISYDVAPGLFKRLCDRARRDPNHRYALFIDEINRANIAKVFGELITLIEPDKRAVYDDAGLLNDGLEATLPYSGERFGVPANLDLFGAMNTSDRSISLLDAALRRRFEFKELLPMSGVISGEDGNGSVSVTDGDPINLRKLLDALNSRIATLLHRDQMIGHSYFTKVNSFDKLRLTLRNEIVPLLQEYFHEDWRRIRQVFADEDAERDAQIVREVEDNPIWVSGDNDDDAQPMFEIAAAHEMSPDAIRKIYEPQT</sequence>
<dbReference type="Pfam" id="PF07728">
    <property type="entry name" value="AAA_5"/>
    <property type="match status" value="1"/>
</dbReference>
<proteinExistence type="predicted"/>
<evidence type="ECO:0000313" key="2">
    <source>
        <dbReference type="EMBL" id="ANP46077.1"/>
    </source>
</evidence>
<accession>A0A1B1AHP6</accession>
<dbReference type="GO" id="GO:0005524">
    <property type="term" value="F:ATP binding"/>
    <property type="evidence" value="ECO:0007669"/>
    <property type="project" value="InterPro"/>
</dbReference>
<dbReference type="Proteomes" id="UP000092498">
    <property type="component" value="Chromosome"/>
</dbReference>
<dbReference type="PANTHER" id="PTHR37291">
    <property type="entry name" value="5-METHYLCYTOSINE-SPECIFIC RESTRICTION ENZYME B"/>
    <property type="match status" value="1"/>
</dbReference>
<dbReference type="Gene3D" id="3.40.50.300">
    <property type="entry name" value="P-loop containing nucleotide triphosphate hydrolases"/>
    <property type="match status" value="1"/>
</dbReference>
<dbReference type="SUPFAM" id="SSF52540">
    <property type="entry name" value="P-loop containing nucleoside triphosphate hydrolases"/>
    <property type="match status" value="1"/>
</dbReference>
<dbReference type="InterPro" id="IPR027417">
    <property type="entry name" value="P-loop_NTPase"/>
</dbReference>
<name>A0A1B1AHP6_9PROT</name>
<reference evidence="2 3" key="1">
    <citation type="submission" date="2015-11" db="EMBL/GenBank/DDBJ databases">
        <title>Whole-Genome Sequence of Candidatus Oderbacter manganicum from the National Park Lower Oder Valley, Germany.</title>
        <authorList>
            <person name="Braun B."/>
            <person name="Liere K."/>
            <person name="Szewzyk U."/>
        </authorList>
    </citation>
    <scope>NUCLEOTIDE SEQUENCE [LARGE SCALE GENOMIC DNA]</scope>
    <source>
        <strain evidence="2 3">OTSz_A_272</strain>
    </source>
</reference>
<dbReference type="STRING" id="1759059.ATE48_09160"/>
<dbReference type="KEGG" id="cbot:ATE48_09160"/>
<dbReference type="GO" id="GO:0016887">
    <property type="term" value="F:ATP hydrolysis activity"/>
    <property type="evidence" value="ECO:0007669"/>
    <property type="project" value="InterPro"/>
</dbReference>
<dbReference type="RefSeq" id="WP_066770447.1">
    <property type="nucleotide sequence ID" value="NZ_CP013244.1"/>
</dbReference>
<dbReference type="EMBL" id="CP013244">
    <property type="protein sequence ID" value="ANP46077.1"/>
    <property type="molecule type" value="Genomic_DNA"/>
</dbReference>
<dbReference type="REBASE" id="152506">
    <property type="entry name" value="Cba272McrBCP"/>
</dbReference>
<evidence type="ECO:0000259" key="1">
    <source>
        <dbReference type="Pfam" id="PF07728"/>
    </source>
</evidence>
<dbReference type="InParanoid" id="A0A1B1AHP6"/>
<gene>
    <name evidence="2" type="ORF">ATE48_09160</name>
</gene>
<dbReference type="InterPro" id="IPR011704">
    <property type="entry name" value="ATPase_dyneun-rel_AAA"/>
</dbReference>
<evidence type="ECO:0000313" key="3">
    <source>
        <dbReference type="Proteomes" id="UP000092498"/>
    </source>
</evidence>
<organism evidence="2 3">
    <name type="scientific">Candidatus Viadribacter manganicus</name>
    <dbReference type="NCBI Taxonomy" id="1759059"/>
    <lineage>
        <taxon>Bacteria</taxon>
        <taxon>Pseudomonadati</taxon>
        <taxon>Pseudomonadota</taxon>
        <taxon>Alphaproteobacteria</taxon>
        <taxon>Hyphomonadales</taxon>
        <taxon>Hyphomonadaceae</taxon>
        <taxon>Candidatus Viadribacter</taxon>
    </lineage>
</organism>
<dbReference type="PANTHER" id="PTHR37291:SF1">
    <property type="entry name" value="TYPE IV METHYL-DIRECTED RESTRICTION ENZYME ECOKMCRB SUBUNIT"/>
    <property type="match status" value="1"/>
</dbReference>
<feature type="domain" description="ATPase dynein-related AAA" evidence="1">
    <location>
        <begin position="586"/>
        <end position="724"/>
    </location>
</feature>
<keyword evidence="3" id="KW-1185">Reference proteome</keyword>
<protein>
    <recommendedName>
        <fullName evidence="1">ATPase dynein-related AAA domain-containing protein</fullName>
    </recommendedName>
</protein>
<dbReference type="AlphaFoldDB" id="A0A1B1AHP6"/>